<feature type="domain" description="Glycosyl hydrolase family 31 C-terminal" evidence="5">
    <location>
        <begin position="929"/>
        <end position="1013"/>
    </location>
</feature>
<dbReference type="Proteomes" id="UP000528151">
    <property type="component" value="Unassembled WGS sequence"/>
</dbReference>
<dbReference type="Gene3D" id="2.60.40.1180">
    <property type="entry name" value="Golgi alpha-mannosidase II"/>
    <property type="match status" value="1"/>
</dbReference>
<dbReference type="Proteomes" id="UP000272537">
    <property type="component" value="Unassembled WGS sequence"/>
</dbReference>
<dbReference type="Gene3D" id="3.20.20.80">
    <property type="entry name" value="Glycosidases"/>
    <property type="match status" value="1"/>
</dbReference>
<evidence type="ECO:0000259" key="4">
    <source>
        <dbReference type="Pfam" id="PF13802"/>
    </source>
</evidence>
<keyword evidence="2 10" id="KW-0326">Glycosidase</keyword>
<evidence type="ECO:0000313" key="8">
    <source>
        <dbReference type="EMBL" id="EAH4243176.1"/>
    </source>
</evidence>
<comment type="caution">
    <text evidence="8">The sequence shown here is derived from an EMBL/GenBank/DDBJ whole genome shotgun (WGS) entry which is preliminary data.</text>
</comment>
<dbReference type="InterPro" id="IPR012341">
    <property type="entry name" value="6hp_glycosidase-like_sf"/>
</dbReference>
<dbReference type="InterPro" id="IPR051816">
    <property type="entry name" value="Glycosyl_Hydrolase_31"/>
</dbReference>
<dbReference type="InterPro" id="IPR017853">
    <property type="entry name" value="GH"/>
</dbReference>
<evidence type="ECO:0000313" key="15">
    <source>
        <dbReference type="Proteomes" id="UP000528151"/>
    </source>
</evidence>
<evidence type="ECO:0000313" key="9">
    <source>
        <dbReference type="EMBL" id="ECY9783475.1"/>
    </source>
</evidence>
<dbReference type="InterPro" id="IPR048395">
    <property type="entry name" value="Glyco_hydro_31_C"/>
</dbReference>
<reference evidence="8 14" key="2">
    <citation type="submission" date="2019-04" db="EMBL/GenBank/DDBJ databases">
        <authorList>
            <consortium name="GenomeTrakr: Next Generation Sequencing Network for Food Pathogen Tracability"/>
        </authorList>
    </citation>
    <scope>NUCLEOTIDE SEQUENCE [LARGE SCALE GENOMIC DNA]</scope>
    <source>
        <strain evidence="7 15">CFSAN063727</strain>
        <strain evidence="6 12">FDA00007096</strain>
        <strain evidence="8 14">LS1344</strain>
    </source>
</reference>
<dbReference type="EMBL" id="QXLS01000002">
    <property type="protein sequence ID" value="RKA09161.1"/>
    <property type="molecule type" value="Genomic_DNA"/>
</dbReference>
<dbReference type="Proteomes" id="UP000489121">
    <property type="component" value="Unassembled WGS sequence"/>
</dbReference>
<dbReference type="SUPFAM" id="SSF48208">
    <property type="entry name" value="Six-hairpin glycosidases"/>
    <property type="match status" value="1"/>
</dbReference>
<feature type="domain" description="Glycoside hydrolase family 31 TIM barrel" evidence="3">
    <location>
        <begin position="572"/>
        <end position="920"/>
    </location>
</feature>
<protein>
    <submittedName>
        <fullName evidence="10">Alpha-xylosidase</fullName>
        <ecNumber evidence="10">3.2.1.177</ecNumber>
    </submittedName>
    <submittedName>
        <fullName evidence="8">Glycoside hydrolase family 31 protein</fullName>
    </submittedName>
</protein>
<feature type="domain" description="Glycoside hydrolase family 31 N-terminal" evidence="4">
    <location>
        <begin position="401"/>
        <end position="529"/>
    </location>
</feature>
<dbReference type="Proteomes" id="UP000365297">
    <property type="component" value="Unassembled WGS sequence"/>
</dbReference>
<dbReference type="GO" id="GO:0061634">
    <property type="term" value="F:alpha-D-xyloside xylohydrolase"/>
    <property type="evidence" value="ECO:0007669"/>
    <property type="project" value="UniProtKB-EC"/>
</dbReference>
<sequence>MSKFTKLMQGYLHLIEGKNEKIKPILLETKPNFTTDSVLETASWLWLSSKINHYDREEVEPVIAFLVENWNRPEKSIWGSAENDIYLATISSVYSALLDVKNTFPKPELQQTITIIRDYCFDNLLKGDSILTGFNTRKVSTDQLLSVLPFGLFSPEDLVMVAAVGKMEQQLVQDDGVLPYSGAPRVNSFATALMALYFLEKSDQDKALHYLNMAMKMEDNDELGAIFIEINQAFRAMESEVTAHISHDPFGHENRYEQQLTERTPHYPETEMHFSAACEVISEVEPIQVELVLKEKDWTILCEKKEKNDVQIWEALVPPLEEVGEYTYYFRATMKDQTTLTSDDYTVEPIWKHWSEEAAVCETEQGLMVLFKENPSSIIPVEFTAKSDELVIGLKPSFEASNVKTKSSGQLKKDDLEIIVSNNPVRLEVHFKGNLILESHKIYPALQWYTDKTGAINKVKLHLDAPKEEEYYGFGERYNALGQRGNVLDCFVYNQYRDQGTRTYIPMPFYHTNRDYSVFVDTARYTSFDLGNQLADKHTITVEINGCDTDICLLMGDIRSAVANYMKKTGKPAMVPVWALGPWMSSNNWDRESVVRTEVETTQELQIPSTVVVLEQWSDEATYYMFNDAEYDEKAPSEAYNYDEIRFPSWGRWPDPKGMVDYIHDNKMKLILWQIPIQKYLNRQQHPLKDREEAYMIEKGYVVKNPDGSPYRIPENWFTESLIMDFSNEEGKKWWFDKRQYLIDIGVDGFKTDGGEFVFGEGLQFADGRRGDEMRNLYPNDYVEAYYQFAQQNDGMTFSRAGYTGAQNFPAHWAGDERSTFDAFRRSLIAGLSAGFSGIPFWSFDFAGFNGDIPTAELFIRSAEMATFCPIMQYHAESKAEFNQDRTPWNIASRTGDDSVIPIYRHFANVRMNILPYIYNESLKCVETGLPMMRALLLDYKEDPRVSDMYDQYLFGEAMLIAPVIEDGVRSREVYLPEGTWYDFWNGTKVNGPTLRKCKADKEEIPVFIRGGKAVLCNVDATLKLGSWVGNTVEEYDTPLLKIYVDGDFTEEMTDHLSEKWLVKVTENADEVVVSVQTNTPAYEVEVIGTTKKVQIKKGR</sequence>
<dbReference type="SUPFAM" id="SSF51011">
    <property type="entry name" value="Glycosyl hydrolase domain"/>
    <property type="match status" value="1"/>
</dbReference>
<dbReference type="SUPFAM" id="SSF51445">
    <property type="entry name" value="(Trans)glycosidases"/>
    <property type="match status" value="1"/>
</dbReference>
<dbReference type="EMBL" id="AALGDA010000037">
    <property type="protein sequence ID" value="ECY9783475.1"/>
    <property type="molecule type" value="Genomic_DNA"/>
</dbReference>
<dbReference type="InterPro" id="IPR008928">
    <property type="entry name" value="6-hairpin_glycosidase_sf"/>
</dbReference>
<evidence type="ECO:0000256" key="1">
    <source>
        <dbReference type="ARBA" id="ARBA00007806"/>
    </source>
</evidence>
<accession>A0A0B8R064</accession>
<dbReference type="PANTHER" id="PTHR43863">
    <property type="entry name" value="HYDROLASE, PUTATIVE (AFU_ORTHOLOGUE AFUA_1G03140)-RELATED"/>
    <property type="match status" value="1"/>
</dbReference>
<evidence type="ECO:0000313" key="10">
    <source>
        <dbReference type="EMBL" id="RKA09161.1"/>
    </source>
</evidence>
<dbReference type="CDD" id="cd14752">
    <property type="entry name" value="GH31_N"/>
    <property type="match status" value="1"/>
</dbReference>
<dbReference type="Pfam" id="PF01055">
    <property type="entry name" value="Glyco_hydro_31_2nd"/>
    <property type="match status" value="1"/>
</dbReference>
<evidence type="ECO:0000256" key="2">
    <source>
        <dbReference type="RuleBase" id="RU361185"/>
    </source>
</evidence>
<reference evidence="10 11" key="1">
    <citation type="journal article" date="2018" name="BMC Genomics">
        <title>Genes significantly associated with lineage II food isolates of Listeria monocytogenes.</title>
        <authorList>
            <person name="Pirone-Davies C."/>
            <person name="Chen Y."/>
            <person name="Pightling A."/>
            <person name="Ryan G."/>
            <person name="Wang Y."/>
            <person name="Yao K."/>
            <person name="Hoffmann M."/>
            <person name="Allard M.W."/>
        </authorList>
    </citation>
    <scope>NUCLEOTIDE SEQUENCE [LARGE SCALE GENOMIC DNA]</scope>
    <source>
        <strain evidence="10 11">PNUSAL000550</strain>
    </source>
</reference>
<dbReference type="InterPro" id="IPR013780">
    <property type="entry name" value="Glyco_hydro_b"/>
</dbReference>
<evidence type="ECO:0000313" key="11">
    <source>
        <dbReference type="Proteomes" id="UP000272537"/>
    </source>
</evidence>
<gene>
    <name evidence="10" type="primary">yici_1</name>
    <name evidence="6" type="ORF">ARY78_14015</name>
    <name evidence="7" type="ORF">CA369_05235</name>
    <name evidence="10" type="ORF">DYZ80_00803</name>
    <name evidence="8" type="ORF">E5F58_14385</name>
    <name evidence="9" type="ORF">F6515_10830</name>
</gene>
<dbReference type="EMBL" id="AABBZO010000004">
    <property type="protein sequence ID" value="EAG4461684.1"/>
    <property type="molecule type" value="Genomic_DNA"/>
</dbReference>
<evidence type="ECO:0000259" key="5">
    <source>
        <dbReference type="Pfam" id="PF21365"/>
    </source>
</evidence>
<evidence type="ECO:0000313" key="12">
    <source>
        <dbReference type="Proteomes" id="UP000365297"/>
    </source>
</evidence>
<dbReference type="InterPro" id="IPR025887">
    <property type="entry name" value="Glyco_hydro_31_N_dom"/>
</dbReference>
<dbReference type="InterPro" id="IPR000322">
    <property type="entry name" value="Glyco_hydro_31_TIM"/>
</dbReference>
<evidence type="ECO:0000313" key="6">
    <source>
        <dbReference type="EMBL" id="EAC5551547.1"/>
    </source>
</evidence>
<evidence type="ECO:0000259" key="3">
    <source>
        <dbReference type="Pfam" id="PF01055"/>
    </source>
</evidence>
<evidence type="ECO:0000313" key="7">
    <source>
        <dbReference type="EMBL" id="EAG4461684.1"/>
    </source>
</evidence>
<dbReference type="InterPro" id="IPR011013">
    <property type="entry name" value="Gal_mutarotase_sf_dom"/>
</dbReference>
<keyword evidence="2 8" id="KW-0378">Hydrolase</keyword>
<dbReference type="AlphaFoldDB" id="A0A0B8R064"/>
<dbReference type="EMBL" id="AABGUK010000006">
    <property type="protein sequence ID" value="EAH4243176.1"/>
    <property type="molecule type" value="Genomic_DNA"/>
</dbReference>
<dbReference type="RefSeq" id="WP_010958685.1">
    <property type="nucleotide sequence ID" value="NZ_CBCSEW010000002.1"/>
</dbReference>
<dbReference type="GO" id="GO:0016757">
    <property type="term" value="F:glycosyltransferase activity"/>
    <property type="evidence" value="ECO:0007669"/>
    <property type="project" value="UniProtKB-ARBA"/>
</dbReference>
<comment type="similarity">
    <text evidence="1 2">Belongs to the glycosyl hydrolase 31 family.</text>
</comment>
<dbReference type="EC" id="3.2.1.177" evidence="10"/>
<evidence type="ECO:0000313" key="14">
    <source>
        <dbReference type="Proteomes" id="UP000527632"/>
    </source>
</evidence>
<dbReference type="Pfam" id="PF21365">
    <property type="entry name" value="Glyco_hydro_31_3rd"/>
    <property type="match status" value="1"/>
</dbReference>
<organism evidence="8 14">
    <name type="scientific">Listeria monocytogenes</name>
    <dbReference type="NCBI Taxonomy" id="1639"/>
    <lineage>
        <taxon>Bacteria</taxon>
        <taxon>Bacillati</taxon>
        <taxon>Bacillota</taxon>
        <taxon>Bacilli</taxon>
        <taxon>Bacillales</taxon>
        <taxon>Listeriaceae</taxon>
        <taxon>Listeria</taxon>
    </lineage>
</organism>
<dbReference type="Gene3D" id="2.60.40.10">
    <property type="entry name" value="Immunoglobulins"/>
    <property type="match status" value="1"/>
</dbReference>
<dbReference type="SUPFAM" id="SSF74650">
    <property type="entry name" value="Galactose mutarotase-like"/>
    <property type="match status" value="1"/>
</dbReference>
<proteinExistence type="inferred from homology"/>
<reference evidence="9 13" key="3">
    <citation type="submission" date="2019-09" db="EMBL/GenBank/DDBJ databases">
        <authorList>
            <consortium name="PulseNet: The National Subtyping Network for Foodborne Disease Surveillance"/>
            <person name="Tarr C.L."/>
            <person name="Trees E."/>
            <person name="Katz L.S."/>
            <person name="Carleton-Romer H.A."/>
            <person name="Stroika S."/>
            <person name="Kucerova Z."/>
            <person name="Roache K.F."/>
            <person name="Sabol A.L."/>
            <person name="Besser J."/>
            <person name="Gerner-Smidt P."/>
        </authorList>
    </citation>
    <scope>NUCLEOTIDE SEQUENCE [LARGE SCALE GENOMIC DNA]</scope>
    <source>
        <strain evidence="9 13">PNUSAL005692</strain>
    </source>
</reference>
<dbReference type="GO" id="GO:0030246">
    <property type="term" value="F:carbohydrate binding"/>
    <property type="evidence" value="ECO:0007669"/>
    <property type="project" value="InterPro"/>
</dbReference>
<dbReference type="Gene3D" id="2.60.40.1760">
    <property type="entry name" value="glycosyl hydrolase (family 31)"/>
    <property type="match status" value="1"/>
</dbReference>
<dbReference type="KEGG" id="lmok:CQ02_00980"/>
<dbReference type="Gene3D" id="1.50.10.10">
    <property type="match status" value="1"/>
</dbReference>
<dbReference type="GO" id="GO:0005975">
    <property type="term" value="P:carbohydrate metabolic process"/>
    <property type="evidence" value="ECO:0007669"/>
    <property type="project" value="InterPro"/>
</dbReference>
<evidence type="ECO:0000313" key="13">
    <source>
        <dbReference type="Proteomes" id="UP000489121"/>
    </source>
</evidence>
<dbReference type="InterPro" id="IPR013783">
    <property type="entry name" value="Ig-like_fold"/>
</dbReference>
<dbReference type="Proteomes" id="UP000527632">
    <property type="component" value="Unassembled WGS sequence"/>
</dbReference>
<name>A0A0B8R064_LISMN</name>
<dbReference type="EMBL" id="AAAIXK010000008">
    <property type="protein sequence ID" value="EAC5551547.1"/>
    <property type="molecule type" value="Genomic_DNA"/>
</dbReference>
<dbReference type="Pfam" id="PF13802">
    <property type="entry name" value="Gal_mutarotas_2"/>
    <property type="match status" value="1"/>
</dbReference>
<dbReference type="PANTHER" id="PTHR43863:SF2">
    <property type="entry name" value="MALTASE-GLUCOAMYLASE"/>
    <property type="match status" value="1"/>
</dbReference>
<dbReference type="CDD" id="cd06597">
    <property type="entry name" value="GH31_transferase_CtsY"/>
    <property type="match status" value="1"/>
</dbReference>